<name>A0AAD5ME21_PARTN</name>
<protein>
    <submittedName>
        <fullName evidence="1">Uncharacterized protein</fullName>
    </submittedName>
</protein>
<dbReference type="Proteomes" id="UP001196413">
    <property type="component" value="Unassembled WGS sequence"/>
</dbReference>
<organism evidence="1 2">
    <name type="scientific">Parelaphostrongylus tenuis</name>
    <name type="common">Meningeal worm</name>
    <dbReference type="NCBI Taxonomy" id="148309"/>
    <lineage>
        <taxon>Eukaryota</taxon>
        <taxon>Metazoa</taxon>
        <taxon>Ecdysozoa</taxon>
        <taxon>Nematoda</taxon>
        <taxon>Chromadorea</taxon>
        <taxon>Rhabditida</taxon>
        <taxon>Rhabditina</taxon>
        <taxon>Rhabditomorpha</taxon>
        <taxon>Strongyloidea</taxon>
        <taxon>Metastrongylidae</taxon>
        <taxon>Parelaphostrongylus</taxon>
    </lineage>
</organism>
<evidence type="ECO:0000313" key="1">
    <source>
        <dbReference type="EMBL" id="KAJ1356135.1"/>
    </source>
</evidence>
<accession>A0AAD5ME21</accession>
<proteinExistence type="predicted"/>
<evidence type="ECO:0000313" key="2">
    <source>
        <dbReference type="Proteomes" id="UP001196413"/>
    </source>
</evidence>
<dbReference type="AlphaFoldDB" id="A0AAD5ME21"/>
<dbReference type="EMBL" id="JAHQIW010002698">
    <property type="protein sequence ID" value="KAJ1356135.1"/>
    <property type="molecule type" value="Genomic_DNA"/>
</dbReference>
<sequence>MDVMLIYAWAARRRTAQQVIHATRFMYYERTEYINGANKYTHGRWFDQTPRARLIRPQIPRGSRSSNFVDEIHKQPVLVVTMNDLEFPRRWVDGGTVRRGSYHKISLVIPFGQHYAFLILYDYCVTLLQLMMHEFIK</sequence>
<comment type="caution">
    <text evidence="1">The sequence shown here is derived from an EMBL/GenBank/DDBJ whole genome shotgun (WGS) entry which is preliminary data.</text>
</comment>
<keyword evidence="2" id="KW-1185">Reference proteome</keyword>
<gene>
    <name evidence="1" type="ORF">KIN20_013789</name>
</gene>
<reference evidence="1" key="1">
    <citation type="submission" date="2021-06" db="EMBL/GenBank/DDBJ databases">
        <title>Parelaphostrongylus tenuis whole genome reference sequence.</title>
        <authorList>
            <person name="Garwood T.J."/>
            <person name="Larsen P.A."/>
            <person name="Fountain-Jones N.M."/>
            <person name="Garbe J.R."/>
            <person name="Macchietto M.G."/>
            <person name="Kania S.A."/>
            <person name="Gerhold R.W."/>
            <person name="Richards J.E."/>
            <person name="Wolf T.M."/>
        </authorList>
    </citation>
    <scope>NUCLEOTIDE SEQUENCE</scope>
    <source>
        <strain evidence="1">MNPRO001-30</strain>
        <tissue evidence="1">Meninges</tissue>
    </source>
</reference>